<feature type="transmembrane region" description="Helical" evidence="5">
    <location>
        <begin position="75"/>
        <end position="92"/>
    </location>
</feature>
<dbReference type="InterPro" id="IPR049453">
    <property type="entry name" value="Memb_transporter_dom"/>
</dbReference>
<evidence type="ECO:0000259" key="6">
    <source>
        <dbReference type="Pfam" id="PF13515"/>
    </source>
</evidence>
<accession>A0A7W3PLR4</accession>
<evidence type="ECO:0000313" key="7">
    <source>
        <dbReference type="EMBL" id="MBA8816266.1"/>
    </source>
</evidence>
<name>A0A7W3PLR4_9MICO</name>
<evidence type="ECO:0000256" key="5">
    <source>
        <dbReference type="SAM" id="Phobius"/>
    </source>
</evidence>
<evidence type="ECO:0000256" key="4">
    <source>
        <dbReference type="ARBA" id="ARBA00023136"/>
    </source>
</evidence>
<evidence type="ECO:0000256" key="1">
    <source>
        <dbReference type="ARBA" id="ARBA00004141"/>
    </source>
</evidence>
<evidence type="ECO:0000313" key="8">
    <source>
        <dbReference type="Proteomes" id="UP000526083"/>
    </source>
</evidence>
<proteinExistence type="predicted"/>
<dbReference type="Pfam" id="PF13515">
    <property type="entry name" value="FUSC_2"/>
    <property type="match status" value="1"/>
</dbReference>
<dbReference type="AlphaFoldDB" id="A0A7W3PLR4"/>
<dbReference type="Proteomes" id="UP000526083">
    <property type="component" value="Unassembled WGS sequence"/>
</dbReference>
<dbReference type="RefSeq" id="WP_167049961.1">
    <property type="nucleotide sequence ID" value="NZ_JAAOZB010000002.1"/>
</dbReference>
<sequence>MQITRRVTDRLNTAIRAPRRTPLLQVLKSAIATIAAWLTASLVFPDATPVFAAIAALLVVQPSLNQSLAKALERSAGVIAGVAVASGLGILFGESTWVVVLAIALGLLIAWALKMTAATANQVAISAILVIALGQTTPGYAIDRVLETILGAAIGVIANLAIVPPLALQPARERIDALGNEIAQTLDRLADALTTEHTRSNLEELLLTARLLRPMQQGAQTAIDVSVDSLTLNPRARAHRHELRELNAQLEYFTPIVNQVVGMARAVYDRYDSSVIVEPAARAIADQLRRAAHDVRLIQSSSDVAARDSGEEKIQQSTAEIPALTTPLTILMPSSENWILIGALMEDLRRIHETLSDR</sequence>
<comment type="subcellular location">
    <subcellularLocation>
        <location evidence="1">Membrane</location>
        <topology evidence="1">Multi-pass membrane protein</topology>
    </subcellularLocation>
</comment>
<evidence type="ECO:0000256" key="2">
    <source>
        <dbReference type="ARBA" id="ARBA00022692"/>
    </source>
</evidence>
<evidence type="ECO:0000256" key="3">
    <source>
        <dbReference type="ARBA" id="ARBA00022989"/>
    </source>
</evidence>
<keyword evidence="2 5" id="KW-0812">Transmembrane</keyword>
<gene>
    <name evidence="7" type="ORF">FHX48_001339</name>
</gene>
<protein>
    <submittedName>
        <fullName evidence="7">Uncharacterized membrane protein YgaE (UPF0421/DUF939 family)</fullName>
    </submittedName>
</protein>
<comment type="caution">
    <text evidence="7">The sequence shown here is derived from an EMBL/GenBank/DDBJ whole genome shotgun (WGS) entry which is preliminary data.</text>
</comment>
<reference evidence="7 8" key="1">
    <citation type="submission" date="2020-07" db="EMBL/GenBank/DDBJ databases">
        <title>Sequencing the genomes of 1000 actinobacteria strains.</title>
        <authorList>
            <person name="Klenk H.-P."/>
        </authorList>
    </citation>
    <scope>NUCLEOTIDE SEQUENCE [LARGE SCALE GENOMIC DNA]</scope>
    <source>
        <strain evidence="7 8">DSM 27576</strain>
    </source>
</reference>
<dbReference type="EMBL" id="JACGWY010000002">
    <property type="protein sequence ID" value="MBA8816266.1"/>
    <property type="molecule type" value="Genomic_DNA"/>
</dbReference>
<feature type="domain" description="Integral membrane bound transporter" evidence="6">
    <location>
        <begin position="39"/>
        <end position="157"/>
    </location>
</feature>
<keyword evidence="3 5" id="KW-1133">Transmembrane helix</keyword>
<feature type="transmembrane region" description="Helical" evidence="5">
    <location>
        <begin position="98"/>
        <end position="116"/>
    </location>
</feature>
<dbReference type="GO" id="GO:0016020">
    <property type="term" value="C:membrane"/>
    <property type="evidence" value="ECO:0007669"/>
    <property type="project" value="UniProtKB-SubCell"/>
</dbReference>
<feature type="transmembrane region" description="Helical" evidence="5">
    <location>
        <begin position="123"/>
        <end position="142"/>
    </location>
</feature>
<keyword evidence="4 5" id="KW-0472">Membrane</keyword>
<keyword evidence="8" id="KW-1185">Reference proteome</keyword>
<organism evidence="7 8">
    <name type="scientific">Microbacterium halimionae</name>
    <dbReference type="NCBI Taxonomy" id="1526413"/>
    <lineage>
        <taxon>Bacteria</taxon>
        <taxon>Bacillati</taxon>
        <taxon>Actinomycetota</taxon>
        <taxon>Actinomycetes</taxon>
        <taxon>Micrococcales</taxon>
        <taxon>Microbacteriaceae</taxon>
        <taxon>Microbacterium</taxon>
    </lineage>
</organism>
<feature type="transmembrane region" description="Helical" evidence="5">
    <location>
        <begin position="148"/>
        <end position="168"/>
    </location>
</feature>